<gene>
    <name evidence="7" type="ORF">CDL12_13579</name>
</gene>
<dbReference type="EMBL" id="NKXS01002404">
    <property type="protein sequence ID" value="PIN13808.1"/>
    <property type="molecule type" value="Genomic_DNA"/>
</dbReference>
<dbReference type="PANTHER" id="PTHR31232:SF155">
    <property type="entry name" value="PLANT SELF-INCOMPATIBILITY PROTEIN S1 FAMILY"/>
    <property type="match status" value="1"/>
</dbReference>
<keyword evidence="4 6" id="KW-0964">Secreted</keyword>
<protein>
    <recommendedName>
        <fullName evidence="6">S-protein homolog</fullName>
    </recommendedName>
</protein>
<evidence type="ECO:0000256" key="1">
    <source>
        <dbReference type="ARBA" id="ARBA00004613"/>
    </source>
</evidence>
<evidence type="ECO:0000313" key="8">
    <source>
        <dbReference type="Proteomes" id="UP000231279"/>
    </source>
</evidence>
<evidence type="ECO:0000256" key="3">
    <source>
        <dbReference type="ARBA" id="ARBA00022471"/>
    </source>
</evidence>
<dbReference type="PANTHER" id="PTHR31232">
    <property type="match status" value="1"/>
</dbReference>
<accession>A0A2G9H8G0</accession>
<evidence type="ECO:0000256" key="2">
    <source>
        <dbReference type="ARBA" id="ARBA00005581"/>
    </source>
</evidence>
<keyword evidence="5 6" id="KW-0732">Signal</keyword>
<dbReference type="GO" id="GO:0005576">
    <property type="term" value="C:extracellular region"/>
    <property type="evidence" value="ECO:0007669"/>
    <property type="project" value="UniProtKB-SubCell"/>
</dbReference>
<reference evidence="8" key="1">
    <citation type="journal article" date="2018" name="Gigascience">
        <title>Genome assembly of the Pink Ipe (Handroanthus impetiginosus, Bignoniaceae), a highly valued, ecologically keystone Neotropical timber forest tree.</title>
        <authorList>
            <person name="Silva-Junior O.B."/>
            <person name="Grattapaglia D."/>
            <person name="Novaes E."/>
            <person name="Collevatti R.G."/>
        </authorList>
    </citation>
    <scope>NUCLEOTIDE SEQUENCE [LARGE SCALE GENOMIC DNA]</scope>
    <source>
        <strain evidence="8">cv. UFG-1</strain>
    </source>
</reference>
<keyword evidence="8" id="KW-1185">Reference proteome</keyword>
<comment type="caution">
    <text evidence="7">The sequence shown here is derived from an EMBL/GenBank/DDBJ whole genome shotgun (WGS) entry which is preliminary data.</text>
</comment>
<evidence type="ECO:0000256" key="5">
    <source>
        <dbReference type="ARBA" id="ARBA00022729"/>
    </source>
</evidence>
<proteinExistence type="inferred from homology"/>
<feature type="signal peptide" evidence="6">
    <location>
        <begin position="1"/>
        <end position="20"/>
    </location>
</feature>
<dbReference type="OrthoDB" id="1848419at2759"/>
<dbReference type="Proteomes" id="UP000231279">
    <property type="component" value="Unassembled WGS sequence"/>
</dbReference>
<keyword evidence="3 6" id="KW-0713">Self-incompatibility</keyword>
<sequence length="147" mass="17176">MKSFFTLLVLWLYLSDLTKTLCSFDAKFSSKLQPFEPFTVYVTNNLPNNSPPLFIHCASGDNELGNHKLYVNNNFHWSFKLNFRQTTLYFCRFRWRGRNVAFDVFNTGIGDKCEGPHGNLCAWFVKQDGFYFGNDLPPRGLTKLHDW</sequence>
<name>A0A2G9H8G0_9LAMI</name>
<dbReference type="Pfam" id="PF05938">
    <property type="entry name" value="Self-incomp_S1"/>
    <property type="match status" value="1"/>
</dbReference>
<evidence type="ECO:0000313" key="7">
    <source>
        <dbReference type="EMBL" id="PIN13808.1"/>
    </source>
</evidence>
<dbReference type="GO" id="GO:0060320">
    <property type="term" value="P:rejection of self pollen"/>
    <property type="evidence" value="ECO:0007669"/>
    <property type="project" value="UniProtKB-KW"/>
</dbReference>
<dbReference type="InterPro" id="IPR010264">
    <property type="entry name" value="Self-incomp_S1"/>
</dbReference>
<dbReference type="AlphaFoldDB" id="A0A2G9H8G0"/>
<comment type="similarity">
    <text evidence="2 6">Belongs to the plant self-incompatibility (S1) protein family.</text>
</comment>
<feature type="chain" id="PRO_5025091787" description="S-protein homolog" evidence="6">
    <location>
        <begin position="21"/>
        <end position="147"/>
    </location>
</feature>
<evidence type="ECO:0000256" key="6">
    <source>
        <dbReference type="RuleBase" id="RU367044"/>
    </source>
</evidence>
<dbReference type="STRING" id="429701.A0A2G9H8G0"/>
<evidence type="ECO:0000256" key="4">
    <source>
        <dbReference type="ARBA" id="ARBA00022525"/>
    </source>
</evidence>
<comment type="subcellular location">
    <subcellularLocation>
        <location evidence="1 6">Secreted</location>
    </subcellularLocation>
</comment>
<organism evidence="7 8">
    <name type="scientific">Handroanthus impetiginosus</name>
    <dbReference type="NCBI Taxonomy" id="429701"/>
    <lineage>
        <taxon>Eukaryota</taxon>
        <taxon>Viridiplantae</taxon>
        <taxon>Streptophyta</taxon>
        <taxon>Embryophyta</taxon>
        <taxon>Tracheophyta</taxon>
        <taxon>Spermatophyta</taxon>
        <taxon>Magnoliopsida</taxon>
        <taxon>eudicotyledons</taxon>
        <taxon>Gunneridae</taxon>
        <taxon>Pentapetalae</taxon>
        <taxon>asterids</taxon>
        <taxon>lamiids</taxon>
        <taxon>Lamiales</taxon>
        <taxon>Bignoniaceae</taxon>
        <taxon>Crescentiina</taxon>
        <taxon>Tabebuia alliance</taxon>
        <taxon>Handroanthus</taxon>
    </lineage>
</organism>